<evidence type="ECO:0000313" key="3">
    <source>
        <dbReference type="Proteomes" id="UP000257136"/>
    </source>
</evidence>
<dbReference type="RefSeq" id="WP_115811315.1">
    <property type="nucleotide sequence ID" value="NZ_QUNI01000003.1"/>
</dbReference>
<organism evidence="2 3">
    <name type="scientific">Flavobacterium aquicola</name>
    <dbReference type="NCBI Taxonomy" id="1682742"/>
    <lineage>
        <taxon>Bacteria</taxon>
        <taxon>Pseudomonadati</taxon>
        <taxon>Bacteroidota</taxon>
        <taxon>Flavobacteriia</taxon>
        <taxon>Flavobacteriales</taxon>
        <taxon>Flavobacteriaceae</taxon>
        <taxon>Flavobacterium</taxon>
    </lineage>
</organism>
<accession>A0A3E0EPP0</accession>
<keyword evidence="3" id="KW-1185">Reference proteome</keyword>
<dbReference type="GO" id="GO:0009116">
    <property type="term" value="P:nucleoside metabolic process"/>
    <property type="evidence" value="ECO:0007669"/>
    <property type="project" value="InterPro"/>
</dbReference>
<dbReference type="OrthoDB" id="9792278at2"/>
<dbReference type="Proteomes" id="UP000257136">
    <property type="component" value="Unassembled WGS sequence"/>
</dbReference>
<dbReference type="PANTHER" id="PTHR46832:SF1">
    <property type="entry name" value="5'-METHYLTHIOADENOSINE_S-ADENOSYLHOMOCYSTEINE NUCLEOSIDASE"/>
    <property type="match status" value="1"/>
</dbReference>
<comment type="caution">
    <text evidence="2">The sequence shown here is derived from an EMBL/GenBank/DDBJ whole genome shotgun (WGS) entry which is preliminary data.</text>
</comment>
<dbReference type="GO" id="GO:0008782">
    <property type="term" value="F:adenosylhomocysteine nucleosidase activity"/>
    <property type="evidence" value="ECO:0007669"/>
    <property type="project" value="TreeGrafter"/>
</dbReference>
<evidence type="ECO:0000259" key="1">
    <source>
        <dbReference type="Pfam" id="PF01048"/>
    </source>
</evidence>
<dbReference type="NCBIfam" id="NF004079">
    <property type="entry name" value="PRK05584.1"/>
    <property type="match status" value="1"/>
</dbReference>
<dbReference type="GO" id="GO:0008930">
    <property type="term" value="F:methylthioadenosine nucleosidase activity"/>
    <property type="evidence" value="ECO:0007669"/>
    <property type="project" value="TreeGrafter"/>
</dbReference>
<dbReference type="GO" id="GO:0019284">
    <property type="term" value="P:L-methionine salvage from S-adenosylmethionine"/>
    <property type="evidence" value="ECO:0007669"/>
    <property type="project" value="TreeGrafter"/>
</dbReference>
<dbReference type="GO" id="GO:0005829">
    <property type="term" value="C:cytosol"/>
    <property type="evidence" value="ECO:0007669"/>
    <property type="project" value="TreeGrafter"/>
</dbReference>
<evidence type="ECO:0000313" key="2">
    <source>
        <dbReference type="EMBL" id="REH00188.1"/>
    </source>
</evidence>
<sequence>MKEKRIGILGAMPEEINGVVSLLKDKKEIVKGMRTYYTGTINNVEAVVVFSRWGKVASATTVTHLIVEFGITELIFTGVAGAISKDLNIGDIVIANSLVQHDLDARPIMKRFEIPLLGITELYPPKEVLDNTIVRIGELVENGNLINLLSLIQQEKFSLTSQKVMIGKIASGDQFFSSNLEKENILAVLPDVLCVEMEGAAVAQVCFEYGIPFVIIRTISDAANENSVIDFNEFISQVASKFGLEIIKKLTK</sequence>
<dbReference type="SUPFAM" id="SSF53167">
    <property type="entry name" value="Purine and uridine phosphorylases"/>
    <property type="match status" value="1"/>
</dbReference>
<dbReference type="AlphaFoldDB" id="A0A3E0EPP0"/>
<dbReference type="PANTHER" id="PTHR46832">
    <property type="entry name" value="5'-METHYLTHIOADENOSINE/S-ADENOSYLHOMOCYSTEINE NUCLEOSIDASE"/>
    <property type="match status" value="1"/>
</dbReference>
<dbReference type="InterPro" id="IPR000845">
    <property type="entry name" value="Nucleoside_phosphorylase_d"/>
</dbReference>
<dbReference type="Gene3D" id="3.40.50.1580">
    <property type="entry name" value="Nucleoside phosphorylase domain"/>
    <property type="match status" value="1"/>
</dbReference>
<dbReference type="EMBL" id="QUNI01000003">
    <property type="protein sequence ID" value="REH00188.1"/>
    <property type="molecule type" value="Genomic_DNA"/>
</dbReference>
<dbReference type="CDD" id="cd09008">
    <property type="entry name" value="MTAN"/>
    <property type="match status" value="1"/>
</dbReference>
<proteinExistence type="predicted"/>
<protein>
    <submittedName>
        <fullName evidence="2">Adenosylhomocysteine nucleosidase</fullName>
    </submittedName>
</protein>
<gene>
    <name evidence="2" type="ORF">C8P67_103164</name>
</gene>
<reference evidence="2 3" key="1">
    <citation type="submission" date="2018-08" db="EMBL/GenBank/DDBJ databases">
        <title>Genomic Encyclopedia of Archaeal and Bacterial Type Strains, Phase II (KMG-II): from individual species to whole genera.</title>
        <authorList>
            <person name="Goeker M."/>
        </authorList>
    </citation>
    <scope>NUCLEOTIDE SEQUENCE [LARGE SCALE GENOMIC DNA]</scope>
    <source>
        <strain evidence="2 3">DSM 100880</strain>
    </source>
</reference>
<feature type="domain" description="Nucleoside phosphorylase" evidence="1">
    <location>
        <begin position="5"/>
        <end position="247"/>
    </location>
</feature>
<dbReference type="InterPro" id="IPR035994">
    <property type="entry name" value="Nucleoside_phosphorylase_sf"/>
</dbReference>
<dbReference type="Pfam" id="PF01048">
    <property type="entry name" value="PNP_UDP_1"/>
    <property type="match status" value="1"/>
</dbReference>
<name>A0A3E0EPP0_9FLAO</name>